<name>A0A820R3F0_9BILA</name>
<sequence>IMNRHGREEAIAQLIIAPSAAEATPSIPQPLTDITIIESRPLKLSCGIIGLQVIVNWFHNGKLISPMTQSKTDYNGENAIFSLSRCMRTDAGTVDCLVKNRFGE</sequence>
<dbReference type="SUPFAM" id="SSF48726">
    <property type="entry name" value="Immunoglobulin"/>
    <property type="match status" value="1"/>
</dbReference>
<comment type="caution">
    <text evidence="2">The sequence shown here is derived from an EMBL/GenBank/DDBJ whole genome shotgun (WGS) entry which is preliminary data.</text>
</comment>
<evidence type="ECO:0000313" key="3">
    <source>
        <dbReference type="Proteomes" id="UP000663881"/>
    </source>
</evidence>
<organism evidence="2 3">
    <name type="scientific">Adineta steineri</name>
    <dbReference type="NCBI Taxonomy" id="433720"/>
    <lineage>
        <taxon>Eukaryota</taxon>
        <taxon>Metazoa</taxon>
        <taxon>Spiralia</taxon>
        <taxon>Gnathifera</taxon>
        <taxon>Rotifera</taxon>
        <taxon>Eurotatoria</taxon>
        <taxon>Bdelloidea</taxon>
        <taxon>Adinetida</taxon>
        <taxon>Adinetidae</taxon>
        <taxon>Adineta</taxon>
    </lineage>
</organism>
<feature type="domain" description="Ig-like" evidence="1">
    <location>
        <begin position="25"/>
        <end position="104"/>
    </location>
</feature>
<dbReference type="InterPro" id="IPR013098">
    <property type="entry name" value="Ig_I-set"/>
</dbReference>
<dbReference type="Gene3D" id="2.60.40.10">
    <property type="entry name" value="Immunoglobulins"/>
    <property type="match status" value="1"/>
</dbReference>
<dbReference type="Pfam" id="PF07679">
    <property type="entry name" value="I-set"/>
    <property type="match status" value="1"/>
</dbReference>
<reference evidence="2" key="1">
    <citation type="submission" date="2021-02" db="EMBL/GenBank/DDBJ databases">
        <authorList>
            <person name="Nowell W R."/>
        </authorList>
    </citation>
    <scope>NUCLEOTIDE SEQUENCE</scope>
</reference>
<dbReference type="PROSITE" id="PS50835">
    <property type="entry name" value="IG_LIKE"/>
    <property type="match status" value="1"/>
</dbReference>
<evidence type="ECO:0000313" key="2">
    <source>
        <dbReference type="EMBL" id="CAF4432393.1"/>
    </source>
</evidence>
<feature type="non-terminal residue" evidence="2">
    <location>
        <position position="104"/>
    </location>
</feature>
<accession>A0A820R3F0</accession>
<gene>
    <name evidence="2" type="ORF">OKA104_LOCUS53152</name>
</gene>
<dbReference type="EMBL" id="CAJOAY010032463">
    <property type="protein sequence ID" value="CAF4432393.1"/>
    <property type="molecule type" value="Genomic_DNA"/>
</dbReference>
<evidence type="ECO:0000259" key="1">
    <source>
        <dbReference type="PROSITE" id="PS50835"/>
    </source>
</evidence>
<dbReference type="AlphaFoldDB" id="A0A820R3F0"/>
<feature type="non-terminal residue" evidence="2">
    <location>
        <position position="1"/>
    </location>
</feature>
<dbReference type="InterPro" id="IPR036179">
    <property type="entry name" value="Ig-like_dom_sf"/>
</dbReference>
<dbReference type="InterPro" id="IPR013783">
    <property type="entry name" value="Ig-like_fold"/>
</dbReference>
<protein>
    <recommendedName>
        <fullName evidence="1">Ig-like domain-containing protein</fullName>
    </recommendedName>
</protein>
<dbReference type="Proteomes" id="UP000663881">
    <property type="component" value="Unassembled WGS sequence"/>
</dbReference>
<proteinExistence type="predicted"/>
<dbReference type="InterPro" id="IPR007110">
    <property type="entry name" value="Ig-like_dom"/>
</dbReference>